<evidence type="ECO:0000313" key="2">
    <source>
        <dbReference type="Proteomes" id="UP000229916"/>
    </source>
</evidence>
<organism evidence="1 2">
    <name type="scientific">candidate division WWE3 bacterium CG06_land_8_20_14_3_00_42_16</name>
    <dbReference type="NCBI Taxonomy" id="1975083"/>
    <lineage>
        <taxon>Bacteria</taxon>
        <taxon>Katanobacteria</taxon>
    </lineage>
</organism>
<sequence>MYKGETIDTTLERIARAELGLTIDPRDKILVGQFTRKFKIELNRQDLSIAYLINLTTTQGIRLNAGHFSEYTQVTKAVLRPTGSMYAYYFKKYQELSKGNFHGKV</sequence>
<dbReference type="SUPFAM" id="SSF55811">
    <property type="entry name" value="Nudix"/>
    <property type="match status" value="1"/>
</dbReference>
<evidence type="ECO:0000313" key="1">
    <source>
        <dbReference type="EMBL" id="PIU68860.1"/>
    </source>
</evidence>
<dbReference type="EMBL" id="PEWD01000049">
    <property type="protein sequence ID" value="PIU68860.1"/>
    <property type="molecule type" value="Genomic_DNA"/>
</dbReference>
<reference evidence="2" key="1">
    <citation type="submission" date="2017-09" db="EMBL/GenBank/DDBJ databases">
        <title>Depth-based differentiation of microbial function through sediment-hosted aquifers and enrichment of novel symbionts in the deep terrestrial subsurface.</title>
        <authorList>
            <person name="Probst A.J."/>
            <person name="Ladd B."/>
            <person name="Jarett J.K."/>
            <person name="Geller-Mcgrath D.E."/>
            <person name="Sieber C.M.K."/>
            <person name="Emerson J.B."/>
            <person name="Anantharaman K."/>
            <person name="Thomas B.C."/>
            <person name="Malmstrom R."/>
            <person name="Stieglmeier M."/>
            <person name="Klingl A."/>
            <person name="Woyke T."/>
            <person name="Ryan C.M."/>
            <person name="Banfield J.F."/>
        </authorList>
    </citation>
    <scope>NUCLEOTIDE SEQUENCE [LARGE SCALE GENOMIC DNA]</scope>
</reference>
<dbReference type="InterPro" id="IPR015797">
    <property type="entry name" value="NUDIX_hydrolase-like_dom_sf"/>
</dbReference>
<name>A0A2M7ANL6_UNCKA</name>
<accession>A0A2M7ANL6</accession>
<comment type="caution">
    <text evidence="1">The sequence shown here is derived from an EMBL/GenBank/DDBJ whole genome shotgun (WGS) entry which is preliminary data.</text>
</comment>
<dbReference type="AlphaFoldDB" id="A0A2M7ANL6"/>
<protein>
    <submittedName>
        <fullName evidence="1">Uncharacterized protein</fullName>
    </submittedName>
</protein>
<proteinExistence type="predicted"/>
<gene>
    <name evidence="1" type="ORF">COS81_02365</name>
</gene>
<dbReference type="Proteomes" id="UP000229916">
    <property type="component" value="Unassembled WGS sequence"/>
</dbReference>